<dbReference type="PANTHER" id="PTHR36842">
    <property type="entry name" value="PROTEIN TOLB HOMOLOG"/>
    <property type="match status" value="1"/>
</dbReference>
<comment type="similarity">
    <text evidence="1">Belongs to the TolB family.</text>
</comment>
<dbReference type="InterPro" id="IPR011659">
    <property type="entry name" value="WD40"/>
</dbReference>
<accession>A0A382AWZ2</accession>
<evidence type="ECO:0000256" key="1">
    <source>
        <dbReference type="ARBA" id="ARBA00009820"/>
    </source>
</evidence>
<proteinExistence type="inferred from homology"/>
<protein>
    <recommendedName>
        <fullName evidence="2">Dipeptidylpeptidase IV N-terminal domain-containing protein</fullName>
    </recommendedName>
</protein>
<dbReference type="GO" id="GO:0006508">
    <property type="term" value="P:proteolysis"/>
    <property type="evidence" value="ECO:0007669"/>
    <property type="project" value="InterPro"/>
</dbReference>
<sequence length="373" mass="41754">MKKLLSTFLFSLILTGIAIAGDSDVFTLGEFFELEYASDPQISPEGKRVVYVRNFADIMTDQRYSNLWIINRDGSNHRPLTTGHRNDRLPRWSPDGTKLIYVSNMEGSSEVYMRWMDTGQTARLTNVQYSPGNIEWSLDGKMIAFTMFVKSPPSEPAEMPEKPEGAKWADPTKVIEKMIYRADGSGYRENGFTHIFTLPADGGTPRQITSGDYHHGGQLQWVPDGKKIIFSANRRTDWEYEPNDSDLYEISVADGSLRQITKRQGPDNSPILSPDGKKIAYTGYDDRYQGYQVTHLYTVNRDGSNSKMVTQSLDRSIGSPIWSRDGKGVYVSYNDKGNGKVAYAPVKGKIKIVTNNLGGTSIGRPYSSGSFTV</sequence>
<dbReference type="InterPro" id="IPR011042">
    <property type="entry name" value="6-blade_b-propeller_TolB-like"/>
</dbReference>
<dbReference type="AlphaFoldDB" id="A0A382AWZ2"/>
<organism evidence="3">
    <name type="scientific">marine metagenome</name>
    <dbReference type="NCBI Taxonomy" id="408172"/>
    <lineage>
        <taxon>unclassified sequences</taxon>
        <taxon>metagenomes</taxon>
        <taxon>ecological metagenomes</taxon>
    </lineage>
</organism>
<dbReference type="InterPro" id="IPR002469">
    <property type="entry name" value="Peptidase_S9B_N"/>
</dbReference>
<gene>
    <name evidence="3" type="ORF">METZ01_LOCUS158930</name>
</gene>
<dbReference type="PANTHER" id="PTHR36842:SF1">
    <property type="entry name" value="PROTEIN TOLB"/>
    <property type="match status" value="1"/>
</dbReference>
<dbReference type="SUPFAM" id="SSF82171">
    <property type="entry name" value="DPP6 N-terminal domain-like"/>
    <property type="match status" value="1"/>
</dbReference>
<dbReference type="Pfam" id="PF00930">
    <property type="entry name" value="DPPIV_N"/>
    <property type="match status" value="1"/>
</dbReference>
<feature type="domain" description="Dipeptidylpeptidase IV N-terminal" evidence="2">
    <location>
        <begin position="188"/>
        <end position="280"/>
    </location>
</feature>
<dbReference type="Pfam" id="PF07676">
    <property type="entry name" value="PD40"/>
    <property type="match status" value="1"/>
</dbReference>
<evidence type="ECO:0000259" key="2">
    <source>
        <dbReference type="Pfam" id="PF00930"/>
    </source>
</evidence>
<dbReference type="EMBL" id="UINC01027209">
    <property type="protein sequence ID" value="SVB06076.1"/>
    <property type="molecule type" value="Genomic_DNA"/>
</dbReference>
<reference evidence="3" key="1">
    <citation type="submission" date="2018-05" db="EMBL/GenBank/DDBJ databases">
        <authorList>
            <person name="Lanie J.A."/>
            <person name="Ng W.-L."/>
            <person name="Kazmierczak K.M."/>
            <person name="Andrzejewski T.M."/>
            <person name="Davidsen T.M."/>
            <person name="Wayne K.J."/>
            <person name="Tettelin H."/>
            <person name="Glass J.I."/>
            <person name="Rusch D."/>
            <person name="Podicherti R."/>
            <person name="Tsui H.-C.T."/>
            <person name="Winkler M.E."/>
        </authorList>
    </citation>
    <scope>NUCLEOTIDE SEQUENCE</scope>
</reference>
<feature type="non-terminal residue" evidence="3">
    <location>
        <position position="373"/>
    </location>
</feature>
<name>A0A382AWZ2_9ZZZZ</name>
<dbReference type="Gene3D" id="2.120.10.30">
    <property type="entry name" value="TolB, C-terminal domain"/>
    <property type="match status" value="2"/>
</dbReference>
<evidence type="ECO:0000313" key="3">
    <source>
        <dbReference type="EMBL" id="SVB06076.1"/>
    </source>
</evidence>